<gene>
    <name evidence="2" type="ORF">XM53_11935</name>
</gene>
<dbReference type="Proteomes" id="UP000051295">
    <property type="component" value="Unassembled WGS sequence"/>
</dbReference>
<feature type="domain" description="Hedgehog/Intein (Hint)" evidence="1">
    <location>
        <begin position="23"/>
        <end position="155"/>
    </location>
</feature>
<evidence type="ECO:0000259" key="1">
    <source>
        <dbReference type="Pfam" id="PF13403"/>
    </source>
</evidence>
<dbReference type="EMBL" id="LAXJ01000010">
    <property type="protein sequence ID" value="KRS12342.1"/>
    <property type="molecule type" value="Genomic_DNA"/>
</dbReference>
<sequence length="165" mass="17505">MEPKTVGGAGGINPSGAKVQASGFAAGAIIMTLDGEKPVEDLRSGDRVITRDTGMAILRGISSASLRTRAIRVQAGSLGHTRPVRDVLLPAGQYLLIRDWRAEAMFGAKRAMAWVSQLVDGEFITDEGEAEMTLYTLEFDTPHVIYVDGLEVASTADIATLSKAA</sequence>
<evidence type="ECO:0000313" key="2">
    <source>
        <dbReference type="EMBL" id="KRS12342.1"/>
    </source>
</evidence>
<accession>A0A0T5NUE7</accession>
<keyword evidence="3" id="KW-1185">Reference proteome</keyword>
<dbReference type="STRING" id="1641875.XM53_11935"/>
<proteinExistence type="predicted"/>
<comment type="caution">
    <text evidence="2">The sequence shown here is derived from an EMBL/GenBank/DDBJ whole genome shotgun (WGS) entry which is preliminary data.</text>
</comment>
<protein>
    <recommendedName>
        <fullName evidence="1">Hedgehog/Intein (Hint) domain-containing protein</fullName>
    </recommendedName>
</protein>
<dbReference type="Pfam" id="PF13403">
    <property type="entry name" value="Hint_2"/>
    <property type="match status" value="1"/>
</dbReference>
<evidence type="ECO:0000313" key="3">
    <source>
        <dbReference type="Proteomes" id="UP000051295"/>
    </source>
</evidence>
<dbReference type="AlphaFoldDB" id="A0A0T5NUE7"/>
<organism evidence="2 3">
    <name type="scientific">Roseovarius atlanticus</name>
    <dbReference type="NCBI Taxonomy" id="1641875"/>
    <lineage>
        <taxon>Bacteria</taxon>
        <taxon>Pseudomonadati</taxon>
        <taxon>Pseudomonadota</taxon>
        <taxon>Alphaproteobacteria</taxon>
        <taxon>Rhodobacterales</taxon>
        <taxon>Roseobacteraceae</taxon>
        <taxon>Roseovarius</taxon>
    </lineage>
</organism>
<dbReference type="InterPro" id="IPR028992">
    <property type="entry name" value="Hedgehog/Intein_dom"/>
</dbReference>
<dbReference type="InterPro" id="IPR036844">
    <property type="entry name" value="Hint_dom_sf"/>
</dbReference>
<reference evidence="2 3" key="1">
    <citation type="submission" date="2015-04" db="EMBL/GenBank/DDBJ databases">
        <title>The draft genome sequence of Roseovarius sp.R12b.</title>
        <authorList>
            <person name="Li G."/>
            <person name="Lai Q."/>
            <person name="Shao Z."/>
            <person name="Yan P."/>
        </authorList>
    </citation>
    <scope>NUCLEOTIDE SEQUENCE [LARGE SCALE GENOMIC DNA]</scope>
    <source>
        <strain evidence="2 3">R12B</strain>
    </source>
</reference>
<dbReference type="PATRIC" id="fig|1641875.4.peg.174"/>
<name>A0A0T5NUE7_9RHOB</name>
<dbReference type="RefSeq" id="WP_057793583.1">
    <property type="nucleotide sequence ID" value="NZ_LAXJ01000010.1"/>
</dbReference>
<dbReference type="SUPFAM" id="SSF51294">
    <property type="entry name" value="Hedgehog/intein (Hint) domain"/>
    <property type="match status" value="1"/>
</dbReference>
<dbReference type="OrthoDB" id="7873527at2"/>